<feature type="chain" id="PRO_5046496460" evidence="1">
    <location>
        <begin position="31"/>
        <end position="337"/>
    </location>
</feature>
<dbReference type="SUPFAM" id="SSF53850">
    <property type="entry name" value="Periplasmic binding protein-like II"/>
    <property type="match status" value="1"/>
</dbReference>
<dbReference type="PROSITE" id="PS51257">
    <property type="entry name" value="PROKAR_LIPOPROTEIN"/>
    <property type="match status" value="1"/>
</dbReference>
<evidence type="ECO:0000313" key="3">
    <source>
        <dbReference type="Proteomes" id="UP001500622"/>
    </source>
</evidence>
<dbReference type="Gene3D" id="3.40.190.10">
    <property type="entry name" value="Periplasmic binding protein-like II"/>
    <property type="match status" value="2"/>
</dbReference>
<gene>
    <name evidence="2" type="ORF">GCM10023169_35000</name>
</gene>
<keyword evidence="1" id="KW-0732">Signal</keyword>
<dbReference type="PANTHER" id="PTHR42941">
    <property type="entry name" value="SLL1037 PROTEIN"/>
    <property type="match status" value="1"/>
</dbReference>
<evidence type="ECO:0000256" key="1">
    <source>
        <dbReference type="SAM" id="SignalP"/>
    </source>
</evidence>
<dbReference type="Proteomes" id="UP001500622">
    <property type="component" value="Unassembled WGS sequence"/>
</dbReference>
<proteinExistence type="predicted"/>
<dbReference type="Pfam" id="PF16868">
    <property type="entry name" value="NMT1_3"/>
    <property type="match status" value="1"/>
</dbReference>
<dbReference type="NCBIfam" id="TIGR02122">
    <property type="entry name" value="TRAP_TAXI"/>
    <property type="match status" value="1"/>
</dbReference>
<dbReference type="EMBL" id="BAABGN010000013">
    <property type="protein sequence ID" value="GAA4430951.1"/>
    <property type="molecule type" value="Genomic_DNA"/>
</dbReference>
<feature type="signal peptide" evidence="1">
    <location>
        <begin position="1"/>
        <end position="30"/>
    </location>
</feature>
<evidence type="ECO:0000313" key="2">
    <source>
        <dbReference type="EMBL" id="GAA4430951.1"/>
    </source>
</evidence>
<sequence>MRRKIMGPAVAATAALAMVAACGGNTGAGADGDEGPQDYGIVPLYTPRQGGTAYIVGGGIANLVSEHVDGVQASVEATTGTQEMVQRLAERQQTGEPAFSLMDTAGTLWAYEGQPPYEQEYTELRALAFAGNADLYMVARADSGIDEYADLAGKTLGIGGPGSPTNLLTVEILAAHGLDEGDYTGEFLGYEDVVNGLSNGSIDAGVLAGSPPVAAYTELATQEDVRIIPVDEQVAEELVAESPYFYQGVVEGGQYPGVEQEIPVMGFGTNLVTNADTPDDLVRRVIEVVYEYHDDLVAVHGSAEVMTPENATRAIGIPFHPAAEEYLSEQGVDVGME</sequence>
<dbReference type="CDD" id="cd13520">
    <property type="entry name" value="PBP2_TAXI_TRAP"/>
    <property type="match status" value="1"/>
</dbReference>
<organism evidence="2 3">
    <name type="scientific">Georgenia halophila</name>
    <dbReference type="NCBI Taxonomy" id="620889"/>
    <lineage>
        <taxon>Bacteria</taxon>
        <taxon>Bacillati</taxon>
        <taxon>Actinomycetota</taxon>
        <taxon>Actinomycetes</taxon>
        <taxon>Micrococcales</taxon>
        <taxon>Bogoriellaceae</taxon>
        <taxon>Georgenia</taxon>
    </lineage>
</organism>
<dbReference type="RefSeq" id="WP_345217901.1">
    <property type="nucleotide sequence ID" value="NZ_BAABGN010000013.1"/>
</dbReference>
<name>A0ABP8LMH4_9MICO</name>
<reference evidence="3" key="1">
    <citation type="journal article" date="2019" name="Int. J. Syst. Evol. Microbiol.">
        <title>The Global Catalogue of Microorganisms (GCM) 10K type strain sequencing project: providing services to taxonomists for standard genome sequencing and annotation.</title>
        <authorList>
            <consortium name="The Broad Institute Genomics Platform"/>
            <consortium name="The Broad Institute Genome Sequencing Center for Infectious Disease"/>
            <person name="Wu L."/>
            <person name="Ma J."/>
        </authorList>
    </citation>
    <scope>NUCLEOTIDE SEQUENCE [LARGE SCALE GENOMIC DNA]</scope>
    <source>
        <strain evidence="3">JCM 17810</strain>
    </source>
</reference>
<accession>A0ABP8LMH4</accession>
<protein>
    <submittedName>
        <fullName evidence="2">TAXI family TRAP transporter solute-binding subunit</fullName>
    </submittedName>
</protein>
<keyword evidence="3" id="KW-1185">Reference proteome</keyword>
<comment type="caution">
    <text evidence="2">The sequence shown here is derived from an EMBL/GenBank/DDBJ whole genome shotgun (WGS) entry which is preliminary data.</text>
</comment>
<dbReference type="InterPro" id="IPR011852">
    <property type="entry name" value="TRAP_TAXI"/>
</dbReference>
<dbReference type="PANTHER" id="PTHR42941:SF1">
    <property type="entry name" value="SLL1037 PROTEIN"/>
    <property type="match status" value="1"/>
</dbReference>